<dbReference type="AlphaFoldDB" id="A0AAN9NAR8"/>
<dbReference type="InterPro" id="IPR036869">
    <property type="entry name" value="J_dom_sf"/>
</dbReference>
<comment type="caution">
    <text evidence="1">The sequence shown here is derived from an EMBL/GenBank/DDBJ whole genome shotgun (WGS) entry which is preliminary data.</text>
</comment>
<dbReference type="Proteomes" id="UP001374584">
    <property type="component" value="Unassembled WGS sequence"/>
</dbReference>
<sequence length="105" mass="12040">MQYRRHLLSSVTSELLVDKGESSFSKFLSIGQSFLLARGTFSLVSCGFDTKTEESLIPRIPFRYRYFHATALSSSADRDYCRVLGVPEYASQDDIKKAFHLVREY</sequence>
<dbReference type="SUPFAM" id="SSF46565">
    <property type="entry name" value="Chaperone J-domain"/>
    <property type="match status" value="1"/>
</dbReference>
<evidence type="ECO:0000313" key="2">
    <source>
        <dbReference type="Proteomes" id="UP001374584"/>
    </source>
</evidence>
<name>A0AAN9NAR8_PHACN</name>
<accession>A0AAN9NAR8</accession>
<proteinExistence type="predicted"/>
<evidence type="ECO:0000313" key="1">
    <source>
        <dbReference type="EMBL" id="KAK7367057.1"/>
    </source>
</evidence>
<evidence type="ECO:0008006" key="3">
    <source>
        <dbReference type="Google" id="ProtNLM"/>
    </source>
</evidence>
<reference evidence="1 2" key="1">
    <citation type="submission" date="2024-01" db="EMBL/GenBank/DDBJ databases">
        <title>The genomes of 5 underutilized Papilionoideae crops provide insights into root nodulation and disease resistanc.</title>
        <authorList>
            <person name="Jiang F."/>
        </authorList>
    </citation>
    <scope>NUCLEOTIDE SEQUENCE [LARGE SCALE GENOMIC DNA]</scope>
    <source>
        <strain evidence="1">JINMINGXINNONG_FW02</strain>
        <tissue evidence="1">Leaves</tissue>
    </source>
</reference>
<protein>
    <recommendedName>
        <fullName evidence="3">J domain-containing protein</fullName>
    </recommendedName>
</protein>
<dbReference type="EMBL" id="JAYMYR010000004">
    <property type="protein sequence ID" value="KAK7367057.1"/>
    <property type="molecule type" value="Genomic_DNA"/>
</dbReference>
<keyword evidence="2" id="KW-1185">Reference proteome</keyword>
<gene>
    <name evidence="1" type="ORF">VNO80_09064</name>
</gene>
<organism evidence="1 2">
    <name type="scientific">Phaseolus coccineus</name>
    <name type="common">Scarlet runner bean</name>
    <name type="synonym">Phaseolus multiflorus</name>
    <dbReference type="NCBI Taxonomy" id="3886"/>
    <lineage>
        <taxon>Eukaryota</taxon>
        <taxon>Viridiplantae</taxon>
        <taxon>Streptophyta</taxon>
        <taxon>Embryophyta</taxon>
        <taxon>Tracheophyta</taxon>
        <taxon>Spermatophyta</taxon>
        <taxon>Magnoliopsida</taxon>
        <taxon>eudicotyledons</taxon>
        <taxon>Gunneridae</taxon>
        <taxon>Pentapetalae</taxon>
        <taxon>rosids</taxon>
        <taxon>fabids</taxon>
        <taxon>Fabales</taxon>
        <taxon>Fabaceae</taxon>
        <taxon>Papilionoideae</taxon>
        <taxon>50 kb inversion clade</taxon>
        <taxon>NPAAA clade</taxon>
        <taxon>indigoferoid/millettioid clade</taxon>
        <taxon>Phaseoleae</taxon>
        <taxon>Phaseolus</taxon>
    </lineage>
</organism>